<organism evidence="5 8">
    <name type="scientific">Methanosarcina mazei</name>
    <name type="common">Methanosarcina frisia</name>
    <dbReference type="NCBI Taxonomy" id="2209"/>
    <lineage>
        <taxon>Archaea</taxon>
        <taxon>Methanobacteriati</taxon>
        <taxon>Methanobacteriota</taxon>
        <taxon>Stenosarchaea group</taxon>
        <taxon>Methanomicrobia</taxon>
        <taxon>Methanosarcinales</taxon>
        <taxon>Methanosarcinaceae</taxon>
        <taxon>Methanosarcina</taxon>
    </lineage>
</organism>
<evidence type="ECO:0000313" key="8">
    <source>
        <dbReference type="Proteomes" id="UP000034253"/>
    </source>
</evidence>
<evidence type="ECO:0000313" key="4">
    <source>
        <dbReference type="EMBL" id="KKH03034.1"/>
    </source>
</evidence>
<evidence type="ECO:0000313" key="3">
    <source>
        <dbReference type="EMBL" id="KKG63544.1"/>
    </source>
</evidence>
<dbReference type="EMBL" id="JJPI01000048">
    <property type="protein sequence ID" value="KKG55810.1"/>
    <property type="molecule type" value="Genomic_DNA"/>
</dbReference>
<dbReference type="Proteomes" id="UP000034253">
    <property type="component" value="Unassembled WGS sequence"/>
</dbReference>
<name>A0A0F8MDL0_METMZ</name>
<evidence type="ECO:0000313" key="7">
    <source>
        <dbReference type="Proteomes" id="UP000034188"/>
    </source>
</evidence>
<dbReference type="EMBL" id="JJPK01000113">
    <property type="protein sequence ID" value="KKG58779.1"/>
    <property type="molecule type" value="Genomic_DNA"/>
</dbReference>
<evidence type="ECO:0008006" key="11">
    <source>
        <dbReference type="Google" id="ProtNLM"/>
    </source>
</evidence>
<proteinExistence type="predicted"/>
<evidence type="ECO:0000313" key="2">
    <source>
        <dbReference type="EMBL" id="KKG58779.1"/>
    </source>
</evidence>
<evidence type="ECO:0000313" key="1">
    <source>
        <dbReference type="EMBL" id="KKG55810.1"/>
    </source>
</evidence>
<dbReference type="EMBL" id="JJPW01000012">
    <property type="protein sequence ID" value="KKH03656.1"/>
    <property type="molecule type" value="Genomic_DNA"/>
</dbReference>
<dbReference type="SUPFAM" id="SSF52540">
    <property type="entry name" value="P-loop containing nucleoside triphosphate hydrolases"/>
    <property type="match status" value="1"/>
</dbReference>
<comment type="caution">
    <text evidence="5">The sequence shown here is derived from an EMBL/GenBank/DDBJ whole genome shotgun (WGS) entry which is preliminary data.</text>
</comment>
<dbReference type="Proteomes" id="UP000033835">
    <property type="component" value="Unassembled WGS sequence"/>
</dbReference>
<evidence type="ECO:0000313" key="6">
    <source>
        <dbReference type="Proteomes" id="UP000033835"/>
    </source>
</evidence>
<dbReference type="InterPro" id="IPR027417">
    <property type="entry name" value="P-loop_NTPase"/>
</dbReference>
<protein>
    <recommendedName>
        <fullName evidence="11">Zinc ribbon domain-containing protein</fullName>
    </recommendedName>
</protein>
<dbReference type="RefSeq" id="WP_048037370.1">
    <property type="nucleotide sequence ID" value="NZ_JJPI01000048.1"/>
</dbReference>
<reference evidence="6 7" key="1">
    <citation type="journal article" date="2015" name="ISME J.">
        <title>Genomic and phenotypic differentiation among Methanosarcina mazei populations from Columbia River sediment.</title>
        <authorList>
            <person name="Youngblut N.D."/>
            <person name="Wirth J.S."/>
            <person name="Henriksen J.R."/>
            <person name="Smith M."/>
            <person name="Simon H."/>
            <person name="Metcalf W.W."/>
            <person name="Whitaker R.J."/>
        </authorList>
    </citation>
    <scope>NUCLEOTIDE SEQUENCE [LARGE SCALE GENOMIC DNA]</scope>
    <source>
        <strain evidence="1 7">3.F.T.1A.1</strain>
        <strain evidence="3 9">3.F.T.1A.2</strain>
        <strain evidence="2 10">3.F.T.1A.4</strain>
        <strain evidence="4 6">3.H.M.1B.2</strain>
        <strain evidence="5 8">3.H.M.1B.5</strain>
    </source>
</reference>
<dbReference type="Proteomes" id="UP000034279">
    <property type="component" value="Unassembled WGS sequence"/>
</dbReference>
<sequence length="411" mass="46573">MAFKKTFICPYCFSQHKIKEAEFRCTNKRCKDFDDIEMTTYENGDLNKPLKGKKTFKADSKISITLPKYAYCPECGKQTFKVVCPSCHNALPEATLFGRDMIISIVGSRDTGKSHFIGVIIKELIERISIKFGGNMVANDDDTIKRYETFFGRKLYTDLQKLDLTVSSERSVNNGAYKPLIYILSFPHKSSLPFFNNLGKEINSFTFVFFDTAGEDLNSEDTMSTLNKYICNSSGIIFLLDPMQISAVRNQLKTESISRSSSVNWESAARSDDIMARVSRLIRNNNNLPSKLKIDIPVAAVFSKFDAIYSIIPEGSTVLETSPHCANKSFVLSDWHNVNQEVQGLLKEWGADSFMSQLEINYSNYSYFAVSSLGLDNNPREDGGIERPRPHRIEDPLLWLLMENKVIESSK</sequence>
<dbReference type="AlphaFoldDB" id="A0A0F8MDL0"/>
<evidence type="ECO:0000313" key="9">
    <source>
        <dbReference type="Proteomes" id="UP000034279"/>
    </source>
</evidence>
<dbReference type="EMBL" id="JJPJ01000053">
    <property type="protein sequence ID" value="KKG63544.1"/>
    <property type="molecule type" value="Genomic_DNA"/>
</dbReference>
<evidence type="ECO:0000313" key="5">
    <source>
        <dbReference type="EMBL" id="KKH03656.1"/>
    </source>
</evidence>
<gene>
    <name evidence="1" type="ORF">DU33_07925</name>
    <name evidence="2" type="ORF">DU45_08265</name>
    <name evidence="5" type="ORF">DU56_07825</name>
    <name evidence="3" type="ORF">DU64_12705</name>
    <name evidence="4" type="ORF">DU68_04855</name>
</gene>
<dbReference type="EMBL" id="JJPV01000021">
    <property type="protein sequence ID" value="KKH03034.1"/>
    <property type="molecule type" value="Genomic_DNA"/>
</dbReference>
<accession>A0A0F8MDL0</accession>
<dbReference type="PATRIC" id="fig|2209.42.peg.1771"/>
<dbReference type="Proteomes" id="UP000034566">
    <property type="component" value="Unassembled WGS sequence"/>
</dbReference>
<evidence type="ECO:0000313" key="10">
    <source>
        <dbReference type="Proteomes" id="UP000034566"/>
    </source>
</evidence>
<dbReference type="Proteomes" id="UP000034188">
    <property type="component" value="Unassembled WGS sequence"/>
</dbReference>